<keyword evidence="1" id="KW-1188">Viral release from host cell</keyword>
<dbReference type="Pfam" id="PF04586">
    <property type="entry name" value="Peptidase_S78"/>
    <property type="match status" value="1"/>
</dbReference>
<evidence type="ECO:0000313" key="5">
    <source>
        <dbReference type="EMBL" id="KKK75351.1"/>
    </source>
</evidence>
<dbReference type="GO" id="GO:0006508">
    <property type="term" value="P:proteolysis"/>
    <property type="evidence" value="ECO:0007669"/>
    <property type="project" value="UniProtKB-KW"/>
</dbReference>
<evidence type="ECO:0000256" key="3">
    <source>
        <dbReference type="ARBA" id="ARBA00022801"/>
    </source>
</evidence>
<gene>
    <name evidence="5" type="ORF">LCGC14_2874590</name>
</gene>
<feature type="domain" description="Prohead serine protease" evidence="4">
    <location>
        <begin position="85"/>
        <end position="229"/>
    </location>
</feature>
<protein>
    <recommendedName>
        <fullName evidence="4">Prohead serine protease domain-containing protein</fullName>
    </recommendedName>
</protein>
<name>A0A0F9AT62_9ZZZZ</name>
<feature type="non-terminal residue" evidence="5">
    <location>
        <position position="240"/>
    </location>
</feature>
<sequence length="240" mass="28053">MPIPSPHKDEEKKKFLERCMSDEIMLKDFPDEKQRFAVCNTQWDEKKSIEPEKKEESFSINMNSIKDDLEERRCHDLDEFRFDADKNEITGYAARFNVWSDEIFGFKERIHSGAFSKTIKENDIRLLFNHDPNFILARTVNGTMKLEEDRKGLLYTASLPDTTYAQDLKESIRRGDISQNSFGFRVINDKWKVSDDKNALSERTLTEVKLFDVSPVVFAAYPQTTVKVRSLLKSIDYDPD</sequence>
<evidence type="ECO:0000259" key="4">
    <source>
        <dbReference type="Pfam" id="PF04586"/>
    </source>
</evidence>
<accession>A0A0F9AT62</accession>
<evidence type="ECO:0000256" key="1">
    <source>
        <dbReference type="ARBA" id="ARBA00022612"/>
    </source>
</evidence>
<dbReference type="NCBIfam" id="TIGR01543">
    <property type="entry name" value="proheadase_HK97"/>
    <property type="match status" value="1"/>
</dbReference>
<keyword evidence="3" id="KW-0378">Hydrolase</keyword>
<dbReference type="InterPro" id="IPR006433">
    <property type="entry name" value="Prohead_protease"/>
</dbReference>
<dbReference type="InterPro" id="IPR054613">
    <property type="entry name" value="Peptidase_S78_dom"/>
</dbReference>
<dbReference type="GO" id="GO:0008233">
    <property type="term" value="F:peptidase activity"/>
    <property type="evidence" value="ECO:0007669"/>
    <property type="project" value="UniProtKB-KW"/>
</dbReference>
<keyword evidence="2" id="KW-0645">Protease</keyword>
<evidence type="ECO:0000256" key="2">
    <source>
        <dbReference type="ARBA" id="ARBA00022670"/>
    </source>
</evidence>
<dbReference type="AlphaFoldDB" id="A0A0F9AT62"/>
<comment type="caution">
    <text evidence="5">The sequence shown here is derived from an EMBL/GenBank/DDBJ whole genome shotgun (WGS) entry which is preliminary data.</text>
</comment>
<organism evidence="5">
    <name type="scientific">marine sediment metagenome</name>
    <dbReference type="NCBI Taxonomy" id="412755"/>
    <lineage>
        <taxon>unclassified sequences</taxon>
        <taxon>metagenomes</taxon>
        <taxon>ecological metagenomes</taxon>
    </lineage>
</organism>
<dbReference type="EMBL" id="LAZR01055909">
    <property type="protein sequence ID" value="KKK75351.1"/>
    <property type="molecule type" value="Genomic_DNA"/>
</dbReference>
<proteinExistence type="predicted"/>
<reference evidence="5" key="1">
    <citation type="journal article" date="2015" name="Nature">
        <title>Complex archaea that bridge the gap between prokaryotes and eukaryotes.</title>
        <authorList>
            <person name="Spang A."/>
            <person name="Saw J.H."/>
            <person name="Jorgensen S.L."/>
            <person name="Zaremba-Niedzwiedzka K."/>
            <person name="Martijn J."/>
            <person name="Lind A.E."/>
            <person name="van Eijk R."/>
            <person name="Schleper C."/>
            <person name="Guy L."/>
            <person name="Ettema T.J."/>
        </authorList>
    </citation>
    <scope>NUCLEOTIDE SEQUENCE</scope>
</reference>